<dbReference type="CDD" id="cd00448">
    <property type="entry name" value="YjgF_YER057c_UK114_family"/>
    <property type="match status" value="1"/>
</dbReference>
<dbReference type="FunFam" id="3.30.1330.40:FF:000001">
    <property type="entry name" value="L-PSP family endoribonuclease"/>
    <property type="match status" value="1"/>
</dbReference>
<dbReference type="PANTHER" id="PTHR11803:SF39">
    <property type="entry name" value="2-IMINOBUTANOATE_2-IMINOPROPANOATE DEAMINASE"/>
    <property type="match status" value="1"/>
</dbReference>
<dbReference type="AlphaFoldDB" id="A0A1R4JXJ3"/>
<name>A0A1R4JXJ3_9MICO</name>
<dbReference type="InterPro" id="IPR006175">
    <property type="entry name" value="YjgF/YER057c/UK114"/>
</dbReference>
<dbReference type="OrthoDB" id="9815126at2"/>
<dbReference type="SUPFAM" id="SSF55298">
    <property type="entry name" value="YjgF-like"/>
    <property type="match status" value="1"/>
</dbReference>
<evidence type="ECO:0000313" key="3">
    <source>
        <dbReference type="Proteomes" id="UP000196778"/>
    </source>
</evidence>
<dbReference type="InterPro" id="IPR035959">
    <property type="entry name" value="RutC-like_sf"/>
</dbReference>
<dbReference type="Pfam" id="PF01042">
    <property type="entry name" value="Ribonuc_L-PSP"/>
    <property type="match status" value="1"/>
</dbReference>
<accession>A0A1R4JXJ3</accession>
<reference evidence="3" key="1">
    <citation type="submission" date="2017-02" db="EMBL/GenBank/DDBJ databases">
        <authorList>
            <person name="Dridi B."/>
        </authorList>
    </citation>
    <scope>NUCLEOTIDE SEQUENCE [LARGE SCALE GENOMIC DNA]</scope>
    <source>
        <strain evidence="3">EB411</strain>
    </source>
</reference>
<proteinExistence type="inferred from homology"/>
<keyword evidence="3" id="KW-1185">Reference proteome</keyword>
<protein>
    <submittedName>
        <fullName evidence="2">Endoribonuclease L-PSP</fullName>
    </submittedName>
</protein>
<dbReference type="NCBIfam" id="TIGR00004">
    <property type="entry name" value="Rid family detoxifying hydrolase"/>
    <property type="match status" value="1"/>
</dbReference>
<organism evidence="2 3">
    <name type="scientific">Mycetocola reblochoni REB411</name>
    <dbReference type="NCBI Taxonomy" id="1255698"/>
    <lineage>
        <taxon>Bacteria</taxon>
        <taxon>Bacillati</taxon>
        <taxon>Actinomycetota</taxon>
        <taxon>Actinomycetes</taxon>
        <taxon>Micrococcales</taxon>
        <taxon>Microbacteriaceae</taxon>
        <taxon>Mycetocola</taxon>
    </lineage>
</organism>
<dbReference type="Proteomes" id="UP000196778">
    <property type="component" value="Unassembled WGS sequence"/>
</dbReference>
<evidence type="ECO:0000313" key="2">
    <source>
        <dbReference type="EMBL" id="SJN36614.1"/>
    </source>
</evidence>
<dbReference type="EMBL" id="FUKR01000056">
    <property type="protein sequence ID" value="SJN36614.1"/>
    <property type="molecule type" value="Genomic_DNA"/>
</dbReference>
<dbReference type="PANTHER" id="PTHR11803">
    <property type="entry name" value="2-IMINOBUTANOATE/2-IMINOPROPANOATE DEAMINASE RIDA"/>
    <property type="match status" value="1"/>
</dbReference>
<sequence>MTTNATTTAPDAGITTRTALDLTGHPDVPARVGPFSHAVRWGDLLFVTGQMPTLPDTGEVVAGGVAEQTEQVLRNLTAVLAPCGAGLDDALMVRVYLEDFDDFDAVNTVYRRWFAEPRPARTCVGVRGLAVGARVEIDLIVGLVDGGER</sequence>
<evidence type="ECO:0000256" key="1">
    <source>
        <dbReference type="ARBA" id="ARBA00010552"/>
    </source>
</evidence>
<dbReference type="RefSeq" id="WP_087137688.1">
    <property type="nucleotide sequence ID" value="NZ_FUKR01000056.1"/>
</dbReference>
<dbReference type="GO" id="GO:0019239">
    <property type="term" value="F:deaminase activity"/>
    <property type="evidence" value="ECO:0007669"/>
    <property type="project" value="TreeGrafter"/>
</dbReference>
<dbReference type="GO" id="GO:0005829">
    <property type="term" value="C:cytosol"/>
    <property type="evidence" value="ECO:0007669"/>
    <property type="project" value="TreeGrafter"/>
</dbReference>
<comment type="similarity">
    <text evidence="1">Belongs to the RutC family.</text>
</comment>
<gene>
    <name evidence="2" type="ORF">FM119_10015</name>
</gene>
<dbReference type="Gene3D" id="3.30.1330.40">
    <property type="entry name" value="RutC-like"/>
    <property type="match status" value="1"/>
</dbReference>
<dbReference type="InterPro" id="IPR006056">
    <property type="entry name" value="RidA"/>
</dbReference>